<dbReference type="PROSITE" id="PS51704">
    <property type="entry name" value="GP_PDE"/>
    <property type="match status" value="1"/>
</dbReference>
<evidence type="ECO:0000313" key="3">
    <source>
        <dbReference type="EMBL" id="MBO8483064.1"/>
    </source>
</evidence>
<name>A0A940DR68_9BACT</name>
<dbReference type="Pfam" id="PF03009">
    <property type="entry name" value="GDPD"/>
    <property type="match status" value="1"/>
</dbReference>
<dbReference type="Proteomes" id="UP000725002">
    <property type="component" value="Unassembled WGS sequence"/>
</dbReference>
<proteinExistence type="predicted"/>
<dbReference type="AlphaFoldDB" id="A0A940DR68"/>
<reference evidence="3" key="1">
    <citation type="submission" date="2020-10" db="EMBL/GenBank/DDBJ databases">
        <authorList>
            <person name="Gilroy R."/>
        </authorList>
    </citation>
    <scope>NUCLEOTIDE SEQUENCE</scope>
    <source>
        <strain evidence="3">G3-8215</strain>
    </source>
</reference>
<evidence type="ECO:0000256" key="1">
    <source>
        <dbReference type="SAM" id="SignalP"/>
    </source>
</evidence>
<feature type="signal peptide" evidence="1">
    <location>
        <begin position="1"/>
        <end position="25"/>
    </location>
</feature>
<feature type="chain" id="PRO_5037645702" evidence="1">
    <location>
        <begin position="26"/>
        <end position="276"/>
    </location>
</feature>
<reference evidence="3" key="2">
    <citation type="journal article" date="2021" name="PeerJ">
        <title>Extensive microbial diversity within the chicken gut microbiome revealed by metagenomics and culture.</title>
        <authorList>
            <person name="Gilroy R."/>
            <person name="Ravi A."/>
            <person name="Getino M."/>
            <person name="Pursley I."/>
            <person name="Horton D.L."/>
            <person name="Alikhan N.F."/>
            <person name="Baker D."/>
            <person name="Gharbi K."/>
            <person name="Hall N."/>
            <person name="Watson M."/>
            <person name="Adriaenssens E.M."/>
            <person name="Foster-Nyarko E."/>
            <person name="Jarju S."/>
            <person name="Secka A."/>
            <person name="Antonio M."/>
            <person name="Oren A."/>
            <person name="Chaudhuri R.R."/>
            <person name="La Ragione R."/>
            <person name="Hildebrand F."/>
            <person name="Pallen M.J."/>
        </authorList>
    </citation>
    <scope>NUCLEOTIDE SEQUENCE</scope>
    <source>
        <strain evidence="3">G3-8215</strain>
    </source>
</reference>
<accession>A0A940DR68</accession>
<dbReference type="PANTHER" id="PTHR46211">
    <property type="entry name" value="GLYCEROPHOSPHORYL DIESTER PHOSPHODIESTERASE"/>
    <property type="match status" value="1"/>
</dbReference>
<dbReference type="InterPro" id="IPR030395">
    <property type="entry name" value="GP_PDE_dom"/>
</dbReference>
<dbReference type="InterPro" id="IPR017946">
    <property type="entry name" value="PLC-like_Pdiesterase_TIM-brl"/>
</dbReference>
<dbReference type="PROSITE" id="PS51257">
    <property type="entry name" value="PROKAR_LIPOPROTEIN"/>
    <property type="match status" value="1"/>
</dbReference>
<feature type="domain" description="GP-PDE" evidence="2">
    <location>
        <begin position="33"/>
        <end position="265"/>
    </location>
</feature>
<dbReference type="Gene3D" id="3.20.20.190">
    <property type="entry name" value="Phosphatidylinositol (PI) phosphodiesterase"/>
    <property type="match status" value="1"/>
</dbReference>
<sequence>MNVFPKLLSGPFAALMLFSALSASCQDQPDGKIAVVAHRGYWNCEEAGHAKNSLAALKCAQKAGFWGSEFDVNMTSDEVLLVYHDSMIDGKVIDQTPYEEFKDVKLANGEPIPTIDDYLRQVKECPGTVMVYELKKHSTPEIEDRLVDLTAEKLKEYGLDSPDRVVFISFSLNICKRLALTMPGYTVQYLGGDISPEELNGFGISGIDYHYSALSKNPDWIKSAKEHGMSVNAWTVDKENDMNDMFRLGTDMLTTDEPALARTLLGERERKAVTGR</sequence>
<dbReference type="EMBL" id="JADILV010000021">
    <property type="protein sequence ID" value="MBO8483064.1"/>
    <property type="molecule type" value="Genomic_DNA"/>
</dbReference>
<dbReference type="GO" id="GO:0008081">
    <property type="term" value="F:phosphoric diester hydrolase activity"/>
    <property type="evidence" value="ECO:0007669"/>
    <property type="project" value="InterPro"/>
</dbReference>
<dbReference type="SUPFAM" id="SSF51695">
    <property type="entry name" value="PLC-like phosphodiesterases"/>
    <property type="match status" value="1"/>
</dbReference>
<dbReference type="GO" id="GO:0006629">
    <property type="term" value="P:lipid metabolic process"/>
    <property type="evidence" value="ECO:0007669"/>
    <property type="project" value="InterPro"/>
</dbReference>
<gene>
    <name evidence="3" type="ORF">IAB75_02970</name>
</gene>
<keyword evidence="1" id="KW-0732">Signal</keyword>
<dbReference type="PANTHER" id="PTHR46211:SF1">
    <property type="entry name" value="GLYCEROPHOSPHODIESTER PHOSPHODIESTERASE, CYTOPLASMIC"/>
    <property type="match status" value="1"/>
</dbReference>
<evidence type="ECO:0000313" key="4">
    <source>
        <dbReference type="Proteomes" id="UP000725002"/>
    </source>
</evidence>
<evidence type="ECO:0000259" key="2">
    <source>
        <dbReference type="PROSITE" id="PS51704"/>
    </source>
</evidence>
<protein>
    <submittedName>
        <fullName evidence="3">Glycerophosphodiester phosphodiesterase</fullName>
    </submittedName>
</protein>
<organism evidence="3 4">
    <name type="scientific">Candidatus Cryptobacteroides avicola</name>
    <dbReference type="NCBI Taxonomy" id="2840757"/>
    <lineage>
        <taxon>Bacteria</taxon>
        <taxon>Pseudomonadati</taxon>
        <taxon>Bacteroidota</taxon>
        <taxon>Bacteroidia</taxon>
        <taxon>Bacteroidales</taxon>
        <taxon>Candidatus Cryptobacteroides</taxon>
    </lineage>
</organism>
<comment type="caution">
    <text evidence="3">The sequence shown here is derived from an EMBL/GenBank/DDBJ whole genome shotgun (WGS) entry which is preliminary data.</text>
</comment>